<protein>
    <submittedName>
        <fullName evidence="1">Uncharacterized protein</fullName>
    </submittedName>
</protein>
<sequence length="134" mass="15207">MKIGLSLIYRKCQQSSFFAFPISLSRCKTLHFFPVIIPSALPMAVKVCHRNRMFRSATRFRRSGVASKGVSQYPTAKTVFCDLCRTADLSEFLKKDEARKERECRGTVSCYVISGYLVSLHLMLSPTDTKERGV</sequence>
<accession>A0ABQ9Z7H9</accession>
<keyword evidence="2" id="KW-1185">Reference proteome</keyword>
<gene>
    <name evidence="1" type="ORF">OUZ56_013977</name>
</gene>
<name>A0ABQ9Z7H9_9CRUS</name>
<dbReference type="Proteomes" id="UP001234178">
    <property type="component" value="Unassembled WGS sequence"/>
</dbReference>
<reference evidence="1 2" key="1">
    <citation type="journal article" date="2023" name="Nucleic Acids Res.">
        <title>The hologenome of Daphnia magna reveals possible DNA methylation and microbiome-mediated evolution of the host genome.</title>
        <authorList>
            <person name="Chaturvedi A."/>
            <person name="Li X."/>
            <person name="Dhandapani V."/>
            <person name="Marshall H."/>
            <person name="Kissane S."/>
            <person name="Cuenca-Cambronero M."/>
            <person name="Asole G."/>
            <person name="Calvet F."/>
            <person name="Ruiz-Romero M."/>
            <person name="Marangio P."/>
            <person name="Guigo R."/>
            <person name="Rago D."/>
            <person name="Mirbahai L."/>
            <person name="Eastwood N."/>
            <person name="Colbourne J.K."/>
            <person name="Zhou J."/>
            <person name="Mallon E."/>
            <person name="Orsini L."/>
        </authorList>
    </citation>
    <scope>NUCLEOTIDE SEQUENCE [LARGE SCALE GENOMIC DNA]</scope>
    <source>
        <strain evidence="1">LRV0_1</strain>
    </source>
</reference>
<proteinExistence type="predicted"/>
<evidence type="ECO:0000313" key="1">
    <source>
        <dbReference type="EMBL" id="KAK4008851.1"/>
    </source>
</evidence>
<dbReference type="EMBL" id="JAOYFB010000002">
    <property type="protein sequence ID" value="KAK4008851.1"/>
    <property type="molecule type" value="Genomic_DNA"/>
</dbReference>
<organism evidence="1 2">
    <name type="scientific">Daphnia magna</name>
    <dbReference type="NCBI Taxonomy" id="35525"/>
    <lineage>
        <taxon>Eukaryota</taxon>
        <taxon>Metazoa</taxon>
        <taxon>Ecdysozoa</taxon>
        <taxon>Arthropoda</taxon>
        <taxon>Crustacea</taxon>
        <taxon>Branchiopoda</taxon>
        <taxon>Diplostraca</taxon>
        <taxon>Cladocera</taxon>
        <taxon>Anomopoda</taxon>
        <taxon>Daphniidae</taxon>
        <taxon>Daphnia</taxon>
    </lineage>
</organism>
<comment type="caution">
    <text evidence="1">The sequence shown here is derived from an EMBL/GenBank/DDBJ whole genome shotgun (WGS) entry which is preliminary data.</text>
</comment>
<evidence type="ECO:0000313" key="2">
    <source>
        <dbReference type="Proteomes" id="UP001234178"/>
    </source>
</evidence>